<dbReference type="KEGG" id="pgv:SL003B_0604"/>
<evidence type="ECO:0000259" key="6">
    <source>
        <dbReference type="Pfam" id="PF00580"/>
    </source>
</evidence>
<evidence type="ECO:0000256" key="2">
    <source>
        <dbReference type="ARBA" id="ARBA00022801"/>
    </source>
</evidence>
<evidence type="ECO:0000256" key="4">
    <source>
        <dbReference type="ARBA" id="ARBA00022840"/>
    </source>
</evidence>
<dbReference type="GO" id="GO:0043138">
    <property type="term" value="F:3'-5' DNA helicase activity"/>
    <property type="evidence" value="ECO:0007669"/>
    <property type="project" value="TreeGrafter"/>
</dbReference>
<proteinExistence type="predicted"/>
<evidence type="ECO:0000256" key="1">
    <source>
        <dbReference type="ARBA" id="ARBA00022741"/>
    </source>
</evidence>
<evidence type="ECO:0000256" key="5">
    <source>
        <dbReference type="ARBA" id="ARBA00034923"/>
    </source>
</evidence>
<dbReference type="GO" id="GO:0005524">
    <property type="term" value="F:ATP binding"/>
    <property type="evidence" value="ECO:0007669"/>
    <property type="project" value="UniProtKB-KW"/>
</dbReference>
<dbReference type="Proteomes" id="UP000008130">
    <property type="component" value="Chromosome"/>
</dbReference>
<dbReference type="EMBL" id="CP002568">
    <property type="protein sequence ID" value="ADZ69037.1"/>
    <property type="molecule type" value="Genomic_DNA"/>
</dbReference>
<dbReference type="InterPro" id="IPR000212">
    <property type="entry name" value="DNA_helicase_UvrD/REP"/>
</dbReference>
<evidence type="ECO:0000313" key="7">
    <source>
        <dbReference type="EMBL" id="ADZ69037.1"/>
    </source>
</evidence>
<gene>
    <name evidence="7" type="ordered locus">SL003B_0604</name>
</gene>
<evidence type="ECO:0000313" key="8">
    <source>
        <dbReference type="Proteomes" id="UP000008130"/>
    </source>
</evidence>
<dbReference type="AlphaFoldDB" id="F2J4U5"/>
<dbReference type="HOGENOM" id="CLU_047241_1_0_5"/>
<accession>F2J4U5</accession>
<dbReference type="SUPFAM" id="SSF52540">
    <property type="entry name" value="P-loop containing nucleoside triphosphate hydrolases"/>
    <property type="match status" value="1"/>
</dbReference>
<reference evidence="7 8" key="1">
    <citation type="journal article" date="2011" name="J. Bacteriol.">
        <title>Complete genome sequence of Polymorphum gilvum SL003B-26A1T, a crude oil-degrading bacterium from oil-polluted saline soil.</title>
        <authorList>
            <person name="Li S.G."/>
            <person name="Tang Y.Q."/>
            <person name="Nie Y."/>
            <person name="Cai M."/>
            <person name="Wu X.L."/>
        </authorList>
    </citation>
    <scope>NUCLEOTIDE SEQUENCE [LARGE SCALE GENOMIC DNA]</scope>
    <source>
        <strain evidence="8">LMG 25793 / CGMCC 1.9160 / SL003B-26A1</strain>
    </source>
</reference>
<dbReference type="Pfam" id="PF00580">
    <property type="entry name" value="UvrD-helicase"/>
    <property type="match status" value="1"/>
</dbReference>
<dbReference type="InterPro" id="IPR027417">
    <property type="entry name" value="P-loop_NTPase"/>
</dbReference>
<dbReference type="RefSeq" id="WP_013651361.1">
    <property type="nucleotide sequence ID" value="NC_015259.1"/>
</dbReference>
<protein>
    <recommendedName>
        <fullName evidence="5">DNA 3'-5' helicase II</fullName>
    </recommendedName>
</protein>
<dbReference type="GO" id="GO:0003677">
    <property type="term" value="F:DNA binding"/>
    <property type="evidence" value="ECO:0007669"/>
    <property type="project" value="InterPro"/>
</dbReference>
<keyword evidence="3" id="KW-0347">Helicase</keyword>
<evidence type="ECO:0000256" key="3">
    <source>
        <dbReference type="ARBA" id="ARBA00022806"/>
    </source>
</evidence>
<dbReference type="GO" id="GO:0016787">
    <property type="term" value="F:hydrolase activity"/>
    <property type="evidence" value="ECO:0007669"/>
    <property type="project" value="UniProtKB-KW"/>
</dbReference>
<sequence length="472" mass="50727">MPEPEIDLLAIARGTVAAPAGCGKTHLIAETLKRHTGTKPILILTHTNAGVVALRARLDKAGVAAKAYRLSTIDGWAIRMVGLFPARTGLDPATLKLNDARPDYPIIREAAWRLLKGGHVLDLLKATYARIIVDEYQDCSIGQHAIVYYAAPALPVCVLGDPMQAIFGWPGNELADWNAHVCTHFPIVGELATPWRWRLAGTEDLGAWLLDTRRRLHAGQTVDLTAAPREVSWVNLDGTEDRVRQLRAAGTAPVTAGGSVLIIGDGAKPESQRLFASQIPGAVTVEAVDLRDLVSFARDLDLAAVDALGRIARFASTLMTNVGPDDLLRRVDSLERGTARREASETETVALRFNRLRTPAAAADLLVAISRDAGVRTYRQAVLRTCLKALQSCEGAGGNSFHEAALAAREQNRLVGRPLPRRAVGSTLLLKGLEADVSVVLDASVLDAKNLYVAMTRGARRLVVCSSASTLP</sequence>
<name>F2J4U5_POLGS</name>
<keyword evidence="2" id="KW-0378">Hydrolase</keyword>
<keyword evidence="8" id="KW-1185">Reference proteome</keyword>
<dbReference type="InterPro" id="IPR014016">
    <property type="entry name" value="UvrD-like_ATP-bd"/>
</dbReference>
<dbReference type="Gene3D" id="3.40.50.300">
    <property type="entry name" value="P-loop containing nucleotide triphosphate hydrolases"/>
    <property type="match status" value="1"/>
</dbReference>
<dbReference type="OrthoDB" id="7211215at2"/>
<dbReference type="PANTHER" id="PTHR11070">
    <property type="entry name" value="UVRD / RECB / PCRA DNA HELICASE FAMILY MEMBER"/>
    <property type="match status" value="1"/>
</dbReference>
<organism evidence="7 8">
    <name type="scientific">Polymorphum gilvum (strain LMG 25793 / CGMCC 1.9160 / SL003B-26A1)</name>
    <dbReference type="NCBI Taxonomy" id="991905"/>
    <lineage>
        <taxon>Bacteria</taxon>
        <taxon>Pseudomonadati</taxon>
        <taxon>Pseudomonadota</taxon>
        <taxon>Alphaproteobacteria</taxon>
        <taxon>Rhodobacterales</taxon>
        <taxon>Paracoccaceae</taxon>
        <taxon>Polymorphum</taxon>
    </lineage>
</organism>
<feature type="domain" description="UvrD-like helicase ATP-binding" evidence="6">
    <location>
        <begin position="114"/>
        <end position="172"/>
    </location>
</feature>
<keyword evidence="4" id="KW-0067">ATP-binding</keyword>
<dbReference type="STRING" id="991905.SL003B_0604"/>
<dbReference type="PATRIC" id="fig|991905.3.peg.618"/>
<dbReference type="eggNOG" id="COG0210">
    <property type="taxonomic scope" value="Bacteria"/>
</dbReference>
<dbReference type="GO" id="GO:0000725">
    <property type="term" value="P:recombinational repair"/>
    <property type="evidence" value="ECO:0007669"/>
    <property type="project" value="TreeGrafter"/>
</dbReference>
<keyword evidence="1" id="KW-0547">Nucleotide-binding</keyword>
<dbReference type="PANTHER" id="PTHR11070:SF2">
    <property type="entry name" value="ATP-DEPENDENT DNA HELICASE SRS2"/>
    <property type="match status" value="1"/>
</dbReference>